<dbReference type="GO" id="GO:0008168">
    <property type="term" value="F:methyltransferase activity"/>
    <property type="evidence" value="ECO:0007669"/>
    <property type="project" value="UniProtKB-KW"/>
</dbReference>
<evidence type="ECO:0000259" key="1">
    <source>
        <dbReference type="Pfam" id="PF17906"/>
    </source>
</evidence>
<gene>
    <name evidence="2" type="primary">SETMAR_6</name>
    <name evidence="2" type="ORF">c7_g1_i2</name>
</gene>
<accession>A0A0K8UMY4</accession>
<sequence length="109" mass="12535">KNATQATNEISEVYGGDAVSARVAQQRFARFRSGQTIIEKVDEIMGKIGQDRHISSHDIAKEVNINYQMFLNHFKKAEKLSEENLMDRINICGSLLKRNEIEPFLKRVR</sequence>
<dbReference type="Pfam" id="PF17906">
    <property type="entry name" value="HTH_48"/>
    <property type="match status" value="1"/>
</dbReference>
<name>A0A0K8UMY4_BACLA</name>
<dbReference type="InterPro" id="IPR041426">
    <property type="entry name" value="Mos1_HTH"/>
</dbReference>
<proteinExistence type="predicted"/>
<dbReference type="Gene3D" id="1.10.10.1450">
    <property type="match status" value="1"/>
</dbReference>
<protein>
    <submittedName>
        <fullName evidence="2">Histone-lysine N-methyltransferase SETMAR</fullName>
    </submittedName>
</protein>
<keyword evidence="2" id="KW-0808">Transferase</keyword>
<feature type="domain" description="Mos1 transposase HTH" evidence="1">
    <location>
        <begin position="1"/>
        <end position="34"/>
    </location>
</feature>
<reference evidence="2" key="1">
    <citation type="submission" date="2015-06" db="EMBL/GenBank/DDBJ databases">
        <authorList>
            <person name="Hoefler B.C."/>
            <person name="Straight P.D."/>
        </authorList>
    </citation>
    <scope>NUCLEOTIDE SEQUENCE</scope>
</reference>
<dbReference type="GO" id="GO:0032259">
    <property type="term" value="P:methylation"/>
    <property type="evidence" value="ECO:0007669"/>
    <property type="project" value="UniProtKB-KW"/>
</dbReference>
<evidence type="ECO:0000313" key="2">
    <source>
        <dbReference type="EMBL" id="JAI27941.1"/>
    </source>
</evidence>
<dbReference type="AlphaFoldDB" id="A0A0K8UMY4"/>
<feature type="non-terminal residue" evidence="2">
    <location>
        <position position="1"/>
    </location>
</feature>
<keyword evidence="2" id="KW-0489">Methyltransferase</keyword>
<dbReference type="EMBL" id="GDHF01024373">
    <property type="protein sequence ID" value="JAI27941.1"/>
    <property type="molecule type" value="Transcribed_RNA"/>
</dbReference>
<organism evidence="2">
    <name type="scientific">Bactrocera latifrons</name>
    <name type="common">Malaysian fruit fly</name>
    <name type="synonym">Chaetodacus latifrons</name>
    <dbReference type="NCBI Taxonomy" id="174628"/>
    <lineage>
        <taxon>Eukaryota</taxon>
        <taxon>Metazoa</taxon>
        <taxon>Ecdysozoa</taxon>
        <taxon>Arthropoda</taxon>
        <taxon>Hexapoda</taxon>
        <taxon>Insecta</taxon>
        <taxon>Pterygota</taxon>
        <taxon>Neoptera</taxon>
        <taxon>Endopterygota</taxon>
        <taxon>Diptera</taxon>
        <taxon>Brachycera</taxon>
        <taxon>Muscomorpha</taxon>
        <taxon>Tephritoidea</taxon>
        <taxon>Tephritidae</taxon>
        <taxon>Bactrocera</taxon>
        <taxon>Bactrocera</taxon>
    </lineage>
</organism>
<feature type="non-terminal residue" evidence="2">
    <location>
        <position position="109"/>
    </location>
</feature>